<dbReference type="SUPFAM" id="SSF51430">
    <property type="entry name" value="NAD(P)-linked oxidoreductase"/>
    <property type="match status" value="1"/>
</dbReference>
<evidence type="ECO:0000313" key="5">
    <source>
        <dbReference type="Proteomes" id="UP000046395"/>
    </source>
</evidence>
<feature type="domain" description="NADP-dependent oxidoreductase" evidence="4">
    <location>
        <begin position="18"/>
        <end position="303"/>
    </location>
</feature>
<dbReference type="Proteomes" id="UP000046395">
    <property type="component" value="Unassembled WGS sequence"/>
</dbReference>
<name>A0A5S6QFJ0_TRIMR</name>
<organism evidence="5 6">
    <name type="scientific">Trichuris muris</name>
    <name type="common">Mouse whipworm</name>
    <dbReference type="NCBI Taxonomy" id="70415"/>
    <lineage>
        <taxon>Eukaryota</taxon>
        <taxon>Metazoa</taxon>
        <taxon>Ecdysozoa</taxon>
        <taxon>Nematoda</taxon>
        <taxon>Enoplea</taxon>
        <taxon>Dorylaimia</taxon>
        <taxon>Trichinellida</taxon>
        <taxon>Trichuridae</taxon>
        <taxon>Trichuris</taxon>
    </lineage>
</organism>
<dbReference type="InterPro" id="IPR020471">
    <property type="entry name" value="AKR"/>
</dbReference>
<accession>A0A5S6QFJ0</accession>
<evidence type="ECO:0000256" key="1">
    <source>
        <dbReference type="PIRSR" id="PIRSR000097-1"/>
    </source>
</evidence>
<evidence type="ECO:0000256" key="3">
    <source>
        <dbReference type="PIRSR" id="PIRSR000097-3"/>
    </source>
</evidence>
<dbReference type="PROSITE" id="PS00063">
    <property type="entry name" value="ALDOKETO_REDUCTASE_3"/>
    <property type="match status" value="1"/>
</dbReference>
<dbReference type="InterPro" id="IPR036812">
    <property type="entry name" value="NAD(P)_OxRdtase_dom_sf"/>
</dbReference>
<evidence type="ECO:0000256" key="2">
    <source>
        <dbReference type="PIRSR" id="PIRSR000097-2"/>
    </source>
</evidence>
<dbReference type="WBParaSite" id="TMUE_1000005662.1">
    <property type="protein sequence ID" value="TMUE_1000005662.1"/>
    <property type="gene ID" value="WBGene00294639"/>
</dbReference>
<dbReference type="STRING" id="70415.A0A5S6QFJ0"/>
<evidence type="ECO:0000259" key="4">
    <source>
        <dbReference type="Pfam" id="PF00248"/>
    </source>
</evidence>
<keyword evidence="5" id="KW-1185">Reference proteome</keyword>
<dbReference type="Pfam" id="PF00248">
    <property type="entry name" value="Aldo_ket_red"/>
    <property type="match status" value="1"/>
</dbReference>
<proteinExistence type="predicted"/>
<dbReference type="InterPro" id="IPR018170">
    <property type="entry name" value="Aldo/ket_reductase_CS"/>
</dbReference>
<evidence type="ECO:0000313" key="6">
    <source>
        <dbReference type="WBParaSite" id="TMUE_1000005662.1"/>
    </source>
</evidence>
<feature type="active site" description="Proton donor" evidence="1">
    <location>
        <position position="50"/>
    </location>
</feature>
<sequence length="331" mass="37472">MSTKHVVLHNGVHMPLVGYGTWAITDELVHECLPVALDAGYRMIDTATFYYNEKGIGEVLQQWISSGKLKRGDLFVVTKLPAYAHRRGDVAKSLQESLKKLQLDYVDLFLVHSSMAMQKLAGPDGKTTVLTSDFKVVPDDVDHLETWTAMEDLLDSGLARAIGISNFNLQQTKRILDNCSVKPHNMQAECHIYCPEFELHDFCQRNGMSFTAYGVLGSRGRRDNKITSMGIDFDKEPAVLEEPVVKSVAAKYGKSPAQVVLKWVLHRNIAVIPKSANADRIRGNIQLFDFSLNQEDIDLLNKVKARQRYFFFPWALDHPQYPFEKPPHKPK</sequence>
<dbReference type="PIRSF" id="PIRSF000097">
    <property type="entry name" value="AKR"/>
    <property type="match status" value="1"/>
</dbReference>
<protein>
    <submittedName>
        <fullName evidence="6">Aldo_ket_red domain-containing protein</fullName>
    </submittedName>
</protein>
<dbReference type="PROSITE" id="PS00062">
    <property type="entry name" value="ALDOKETO_REDUCTASE_2"/>
    <property type="match status" value="1"/>
</dbReference>
<dbReference type="PANTHER" id="PTHR11732">
    <property type="entry name" value="ALDO/KETO REDUCTASE"/>
    <property type="match status" value="1"/>
</dbReference>
<reference evidence="6" key="1">
    <citation type="submission" date="2019-12" db="UniProtKB">
        <authorList>
            <consortium name="WormBaseParasite"/>
        </authorList>
    </citation>
    <scope>IDENTIFICATION</scope>
</reference>
<dbReference type="PRINTS" id="PR00069">
    <property type="entry name" value="ALDKETRDTASE"/>
</dbReference>
<dbReference type="InterPro" id="IPR023210">
    <property type="entry name" value="NADP_OxRdtase_dom"/>
</dbReference>
<dbReference type="GO" id="GO:0016491">
    <property type="term" value="F:oxidoreductase activity"/>
    <property type="evidence" value="ECO:0007669"/>
    <property type="project" value="InterPro"/>
</dbReference>
<dbReference type="Gene3D" id="3.20.20.100">
    <property type="entry name" value="NADP-dependent oxidoreductase domain"/>
    <property type="match status" value="1"/>
</dbReference>
<dbReference type="AlphaFoldDB" id="A0A5S6QFJ0"/>
<dbReference type="FunFam" id="3.20.20.100:FF:000029">
    <property type="entry name" value="Aldo-keto reductase"/>
    <property type="match status" value="1"/>
</dbReference>
<feature type="site" description="Lowers pKa of active site Tyr" evidence="3">
    <location>
        <position position="79"/>
    </location>
</feature>
<feature type="binding site" evidence="2">
    <location>
        <position position="112"/>
    </location>
    <ligand>
        <name>substrate</name>
    </ligand>
</feature>